<name>A0A7D5E8T0_9EURY</name>
<accession>A0A7D5E8T0</accession>
<proteinExistence type="predicted"/>
<gene>
    <name evidence="1" type="ORF">HWN40_10780</name>
</gene>
<dbReference type="Proteomes" id="UP000509594">
    <property type="component" value="Chromosome"/>
</dbReference>
<dbReference type="GeneID" id="55822165"/>
<reference evidence="1 2" key="1">
    <citation type="submission" date="2020-06" db="EMBL/GenBank/DDBJ databases">
        <title>Methanolobus halotolerans sp. nov., isolated from a saline lake Tus in Siberia.</title>
        <authorList>
            <person name="Shen Y."/>
            <person name="Chen S.-C."/>
            <person name="Lai M.-C."/>
            <person name="Huang H.-H."/>
            <person name="Chiu H.-H."/>
            <person name="Tang S.-L."/>
            <person name="Rogozin D.Y."/>
            <person name="Degermendzhy A.G."/>
        </authorList>
    </citation>
    <scope>NUCLEOTIDE SEQUENCE [LARGE SCALE GENOMIC DNA]</scope>
    <source>
        <strain evidence="1 2">DSM 21339</strain>
    </source>
</reference>
<evidence type="ECO:0008006" key="3">
    <source>
        <dbReference type="Google" id="ProtNLM"/>
    </source>
</evidence>
<dbReference type="AlphaFoldDB" id="A0A7D5E8T0"/>
<organism evidence="1 2">
    <name type="scientific">Methanolobus zinderi</name>
    <dbReference type="NCBI Taxonomy" id="536044"/>
    <lineage>
        <taxon>Archaea</taxon>
        <taxon>Methanobacteriati</taxon>
        <taxon>Methanobacteriota</taxon>
        <taxon>Stenosarchaea group</taxon>
        <taxon>Methanomicrobia</taxon>
        <taxon>Methanosarcinales</taxon>
        <taxon>Methanosarcinaceae</taxon>
        <taxon>Methanolobus</taxon>
    </lineage>
</organism>
<keyword evidence="2" id="KW-1185">Reference proteome</keyword>
<dbReference type="RefSeq" id="WP_176965733.1">
    <property type="nucleotide sequence ID" value="NZ_CP058215.1"/>
</dbReference>
<sequence length="633" mass="74731">MYNFIVNLFSEDEYDTLLNSQTSDQRIGKTKALIIPPEISDEPFLIDPANLEDEFDRRPWLEAYGSKYFKSENFIRPTRNSSNNIGGNNALLSHSLTHYKITDAFIDKDENNKARKYSNDNIIIEIPAEKIDNFKKAASEIDLYTPFLYLCDNVYNVFRNFNNINPDNHYGLGQNDYIIFLSNKEDVNSYIDAVSAYTLNKLLKYKTFVSECDCCGSHEQLYMLAQGNLFDLQKSRKYLLRHPTRYKTNLKSKNPENFNICGKCAKQLHNFFEYLKAYKFYKYVFPTSINVTSSEYKNYSSKPLGILKMLNKLYKSNRFQEFDYVMILTDPKLENVKFVYVSNFDYELQNEDFINVVDLPIYSTLKNLPSKGKDSEITHIQNQRDKSIFLRELNLLFNNNLVGSLFETDPSKLMKNLPPFLKLKLIEYNSPICNYVYFQNNSLFEDRIYTKLFTELLSEMIKNPALRDELKIRPNKIRFFLTIYYKYLSMEQKGEDTITEYMSLKEKMDGNDLFEIENDFEASYCMGQIFYYLLQVSKGQNTLDLFTKYTMNVHNMEILKKKLITVLEKYSHNEYLDGNRKFHNMMSGVLAFKFSKSYDDNKIPLYTGYFDKNYLFYSKKEGDESELQQEESE</sequence>
<dbReference type="KEGG" id="mzi:HWN40_10780"/>
<evidence type="ECO:0000313" key="1">
    <source>
        <dbReference type="EMBL" id="QLC50678.1"/>
    </source>
</evidence>
<dbReference type="OrthoDB" id="141916at2157"/>
<protein>
    <recommendedName>
        <fullName evidence="3">Type I-B CRISPR-associated protein Cas8b/Csh1</fullName>
    </recommendedName>
</protein>
<dbReference type="EMBL" id="CP058215">
    <property type="protein sequence ID" value="QLC50678.1"/>
    <property type="molecule type" value="Genomic_DNA"/>
</dbReference>
<evidence type="ECO:0000313" key="2">
    <source>
        <dbReference type="Proteomes" id="UP000509594"/>
    </source>
</evidence>